<organism evidence="3 4">
    <name type="scientific">Babesia caballi</name>
    <dbReference type="NCBI Taxonomy" id="5871"/>
    <lineage>
        <taxon>Eukaryota</taxon>
        <taxon>Sar</taxon>
        <taxon>Alveolata</taxon>
        <taxon>Apicomplexa</taxon>
        <taxon>Aconoidasida</taxon>
        <taxon>Piroplasmida</taxon>
        <taxon>Babesiidae</taxon>
        <taxon>Babesia</taxon>
    </lineage>
</organism>
<evidence type="ECO:0000313" key="4">
    <source>
        <dbReference type="Proteomes" id="UP001497744"/>
    </source>
</evidence>
<dbReference type="PANTHER" id="PTHR46167:SF1">
    <property type="entry name" value="N-LYSINE METHYLTRANSFERASE KMT5A"/>
    <property type="match status" value="1"/>
</dbReference>
<feature type="compositionally biased region" description="Basic and acidic residues" evidence="1">
    <location>
        <begin position="1"/>
        <end position="16"/>
    </location>
</feature>
<accession>A0AAV4M2M6</accession>
<evidence type="ECO:0000259" key="2">
    <source>
        <dbReference type="PROSITE" id="PS50280"/>
    </source>
</evidence>
<dbReference type="AlphaFoldDB" id="A0AAV4M2M6"/>
<dbReference type="SMART" id="SM00317">
    <property type="entry name" value="SET"/>
    <property type="match status" value="1"/>
</dbReference>
<dbReference type="InterPro" id="IPR001214">
    <property type="entry name" value="SET_dom"/>
</dbReference>
<reference evidence="3 4" key="1">
    <citation type="submission" date="2021-06" db="EMBL/GenBank/DDBJ databases">
        <title>Genome sequence of Babesia caballi.</title>
        <authorList>
            <person name="Yamagishi J."/>
            <person name="Kidaka T."/>
            <person name="Ochi A."/>
        </authorList>
    </citation>
    <scope>NUCLEOTIDE SEQUENCE [LARGE SCALE GENOMIC DNA]</scope>
    <source>
        <strain evidence="3">USDA-D6B2</strain>
    </source>
</reference>
<dbReference type="RefSeq" id="XP_067718297.1">
    <property type="nucleotide sequence ID" value="XM_067862196.1"/>
</dbReference>
<dbReference type="PANTHER" id="PTHR46167">
    <property type="entry name" value="N-LYSINE METHYLTRANSFERASE KMT5A"/>
    <property type="match status" value="1"/>
</dbReference>
<gene>
    <name evidence="3" type="ORF">BcabD6B2_56640</name>
</gene>
<dbReference type="Gene3D" id="2.170.270.10">
    <property type="entry name" value="SET domain"/>
    <property type="match status" value="1"/>
</dbReference>
<dbReference type="GO" id="GO:0005634">
    <property type="term" value="C:nucleus"/>
    <property type="evidence" value="ECO:0007669"/>
    <property type="project" value="TreeGrafter"/>
</dbReference>
<feature type="region of interest" description="Disordered" evidence="1">
    <location>
        <begin position="236"/>
        <end position="259"/>
    </location>
</feature>
<dbReference type="InterPro" id="IPR046341">
    <property type="entry name" value="SET_dom_sf"/>
</dbReference>
<name>A0AAV4M2M6_BABCB</name>
<comment type="caution">
    <text evidence="3">The sequence shown here is derived from an EMBL/GenBank/DDBJ whole genome shotgun (WGS) entry which is preliminary data.</text>
</comment>
<dbReference type="PROSITE" id="PS50280">
    <property type="entry name" value="SET"/>
    <property type="match status" value="1"/>
</dbReference>
<feature type="domain" description="SET" evidence="2">
    <location>
        <begin position="688"/>
        <end position="813"/>
    </location>
</feature>
<feature type="region of interest" description="Disordered" evidence="1">
    <location>
        <begin position="1"/>
        <end position="57"/>
    </location>
</feature>
<evidence type="ECO:0000256" key="1">
    <source>
        <dbReference type="SAM" id="MobiDB-lite"/>
    </source>
</evidence>
<dbReference type="EMBL" id="BPLF01000006">
    <property type="protein sequence ID" value="GIX66228.1"/>
    <property type="molecule type" value="Genomic_DNA"/>
</dbReference>
<dbReference type="Proteomes" id="UP001497744">
    <property type="component" value="Unassembled WGS sequence"/>
</dbReference>
<protein>
    <submittedName>
        <fullName evidence="3">SET domain containing protein</fullName>
    </submittedName>
</protein>
<proteinExistence type="predicted"/>
<keyword evidence="4" id="KW-1185">Reference proteome</keyword>
<dbReference type="InterPro" id="IPR051760">
    <property type="entry name" value="KMT5A"/>
</dbReference>
<dbReference type="SUPFAM" id="SSF82199">
    <property type="entry name" value="SET domain"/>
    <property type="match status" value="1"/>
</dbReference>
<dbReference type="GeneID" id="94197709"/>
<dbReference type="GO" id="GO:0042799">
    <property type="term" value="F:histone H4K20 methyltransferase activity"/>
    <property type="evidence" value="ECO:0007669"/>
    <property type="project" value="TreeGrafter"/>
</dbReference>
<dbReference type="GO" id="GO:0005700">
    <property type="term" value="C:polytene chromosome"/>
    <property type="evidence" value="ECO:0007669"/>
    <property type="project" value="TreeGrafter"/>
</dbReference>
<sequence length="1272" mass="143954">MDRTPGATRSHEDCNRHGLSPRTDPGTPTLAARPSVHRAASDPGVVSDCSPTGRDQMTPISVSMLARMNLNQRRYAKIEVLHDRTLESLPDNDVSTCTPVLTRMAAEKRRKGDGHDPQDVDPSFDISSFVKSSRYGLHGQKFRLFWLPNTEVSSLMRVPSIAELSKTQGASTERLYLVYTPGGMDVLQDVSHIPGVERRPFQTPFVVLYSYSFKSMYFKVVARVVGSCCSITFGDDGEPATVAPEEEPVEEEPSRRRPRPQLATTGYAFYRSYLYGIDDGAKSLHIRMSLRNVKDSDLDMRATSIKDEENSRPRLSANLRTPHNESEIKNDIDNTDSAHVTRSASRLRAELALAPSLDSLHFDGGVPSRTGSTDDLSWTTTRHGKWIYAPTNDHEEESDEVAYGLPIVLLTELKRLLGIEQLATAPQCNLSMVNQRMEAMIKRNFELYDMENQQLTANVKRDLKTVADKEQNSQAMFVIGDRVLNVGDLVVVKFPTFYRGYSEEERVKIYPTEVIIHFFDLLEGLSAEGPTDLTIALAQYCPNIFWNLTFCGDLDGALRRMAPNVYGNVRKRRRAAARNDSPVTTVRSMASIARPNHTPVFDNNFVIMQNLFERDAQTKIARLEKIHDQQRDPNGKFLRCKVSKYLDSDQLIETVMDADGFLLKSMQALTPAQKNVVYQTCLRRGIYAPIRLDYLPVKGRAVFAAYDIGKDEFVVEYKGQIITEKLAKFRDRKYDNSRSHKGSFVFYFRVQAKRYCIDATEEDIKFGPARLINHSRKNPNVLPKALEIDGCPRLFFVAKRDIKCGEELLIDYGERDPSRRVTGITFKSEFRVRFEERCVVVRLGLRLLHRLHDDWVVQLSDLLSGEQVDLADHLLALGVLDELRVLTRRSSTYLLERHLRRVRHEPQRRLVVQLASHRRQDVAHELVVQRRRLAEPLDDFDVDLGDGDLVDFVEHVEAGDVDAIPLDDVDDVVHGRVAADRERGVADAVLVADGLDDVLVHVIERHGVRHRDPALVLAGEGDVRRRLVESDPEALHLLFQQPLVVHRLGRVEHDQNEPAGPRDGNDLLTATLAVLRTLDNPRQVEQLDFRPLVLKHARHARQRGELVRRHLGVRAGQLVQQRGLAHRGEADQSDACVSGFRHVEPLPRSSTLTATPLNQLCAQLRQLRLQQPQVEVRGLVLLCPGHLGLDLRDLLEHRHCGYFLLYGLTKLKISTKGVHIGRPCERTAIPEACRERRRSSLLRESELCQGEFTTKSQNHRPALLPGLIGHLS</sequence>
<dbReference type="Pfam" id="PF00856">
    <property type="entry name" value="SET"/>
    <property type="match status" value="1"/>
</dbReference>
<dbReference type="GO" id="GO:0006357">
    <property type="term" value="P:regulation of transcription by RNA polymerase II"/>
    <property type="evidence" value="ECO:0007669"/>
    <property type="project" value="TreeGrafter"/>
</dbReference>
<evidence type="ECO:0000313" key="3">
    <source>
        <dbReference type="EMBL" id="GIX66228.1"/>
    </source>
</evidence>